<sequence length="135" mass="15786">MSEFMDRCGVVEMPLNGGSYTWSNLRTDEDSILEKLDRILFTVDWSNSYPKAIGIFSTAIGSDHNPLILLLYGRKKKRRQDFKFESKWLLEEECKKKVEGTWRLQNNNNGDPSLIRKLNKTRGNLLGWSRKTRLM</sequence>
<reference evidence="1 2" key="1">
    <citation type="journal article" date="2024" name="G3 (Bethesda)">
        <title>Genome assembly of Hibiscus sabdariffa L. provides insights into metabolisms of medicinal natural products.</title>
        <authorList>
            <person name="Kim T."/>
        </authorList>
    </citation>
    <scope>NUCLEOTIDE SEQUENCE [LARGE SCALE GENOMIC DNA]</scope>
    <source>
        <strain evidence="1">TK-2024</strain>
        <tissue evidence="1">Old leaves</tissue>
    </source>
</reference>
<evidence type="ECO:0000313" key="1">
    <source>
        <dbReference type="EMBL" id="KAK9029098.1"/>
    </source>
</evidence>
<dbReference type="InterPro" id="IPR036691">
    <property type="entry name" value="Endo/exonu/phosph_ase_sf"/>
</dbReference>
<keyword evidence="2" id="KW-1185">Reference proteome</keyword>
<dbReference type="Gene3D" id="3.60.10.10">
    <property type="entry name" value="Endonuclease/exonuclease/phosphatase"/>
    <property type="match status" value="1"/>
</dbReference>
<dbReference type="Proteomes" id="UP001396334">
    <property type="component" value="Unassembled WGS sequence"/>
</dbReference>
<protein>
    <recommendedName>
        <fullName evidence="3">Endonuclease/exonuclease/phosphatase domain-containing protein</fullName>
    </recommendedName>
</protein>
<dbReference type="SUPFAM" id="SSF56219">
    <property type="entry name" value="DNase I-like"/>
    <property type="match status" value="1"/>
</dbReference>
<accession>A0ABR2SV14</accession>
<dbReference type="EMBL" id="JBBPBN010000011">
    <property type="protein sequence ID" value="KAK9029098.1"/>
    <property type="molecule type" value="Genomic_DNA"/>
</dbReference>
<proteinExistence type="predicted"/>
<evidence type="ECO:0000313" key="2">
    <source>
        <dbReference type="Proteomes" id="UP001396334"/>
    </source>
</evidence>
<comment type="caution">
    <text evidence="1">The sequence shown here is derived from an EMBL/GenBank/DDBJ whole genome shotgun (WGS) entry which is preliminary data.</text>
</comment>
<gene>
    <name evidence="1" type="ORF">V6N11_026221</name>
</gene>
<dbReference type="PANTHER" id="PTHR33710">
    <property type="entry name" value="BNAC02G09200D PROTEIN"/>
    <property type="match status" value="1"/>
</dbReference>
<organism evidence="1 2">
    <name type="scientific">Hibiscus sabdariffa</name>
    <name type="common">roselle</name>
    <dbReference type="NCBI Taxonomy" id="183260"/>
    <lineage>
        <taxon>Eukaryota</taxon>
        <taxon>Viridiplantae</taxon>
        <taxon>Streptophyta</taxon>
        <taxon>Embryophyta</taxon>
        <taxon>Tracheophyta</taxon>
        <taxon>Spermatophyta</taxon>
        <taxon>Magnoliopsida</taxon>
        <taxon>eudicotyledons</taxon>
        <taxon>Gunneridae</taxon>
        <taxon>Pentapetalae</taxon>
        <taxon>rosids</taxon>
        <taxon>malvids</taxon>
        <taxon>Malvales</taxon>
        <taxon>Malvaceae</taxon>
        <taxon>Malvoideae</taxon>
        <taxon>Hibiscus</taxon>
    </lineage>
</organism>
<dbReference type="PANTHER" id="PTHR33710:SF79">
    <property type="entry name" value="OS06G0205337 PROTEIN"/>
    <property type="match status" value="1"/>
</dbReference>
<evidence type="ECO:0008006" key="3">
    <source>
        <dbReference type="Google" id="ProtNLM"/>
    </source>
</evidence>
<name>A0ABR2SV14_9ROSI</name>